<dbReference type="FunFam" id="2.60.40.150:FF:000090">
    <property type="entry name" value="C2 domain-containing protein"/>
    <property type="match status" value="1"/>
</dbReference>
<dbReference type="OrthoDB" id="548970at2759"/>
<dbReference type="GO" id="GO:0016020">
    <property type="term" value="C:membrane"/>
    <property type="evidence" value="ECO:0007669"/>
    <property type="project" value="UniProtKB-SubCell"/>
</dbReference>
<keyword evidence="5 8" id="KW-1133">Transmembrane helix</keyword>
<dbReference type="PANTHER" id="PTHR31425:SF32">
    <property type="entry name" value="MULTIPLE C2 DOMAIN AND TRANSMEMBRANE REGION PROTEIN 9"/>
    <property type="match status" value="1"/>
</dbReference>
<feature type="domain" description="C2" evidence="9">
    <location>
        <begin position="1"/>
        <end position="110"/>
    </location>
</feature>
<dbReference type="STRING" id="337451.A0A443PM44"/>
<feature type="region of interest" description="Disordered" evidence="7">
    <location>
        <begin position="161"/>
        <end position="197"/>
    </location>
</feature>
<feature type="transmembrane region" description="Helical" evidence="8">
    <location>
        <begin position="945"/>
        <end position="973"/>
    </location>
</feature>
<feature type="transmembrane region" description="Helical" evidence="8">
    <location>
        <begin position="801"/>
        <end position="819"/>
    </location>
</feature>
<feature type="domain" description="C2" evidence="9">
    <location>
        <begin position="256"/>
        <end position="370"/>
    </location>
</feature>
<dbReference type="Pfam" id="PF08372">
    <property type="entry name" value="PRT_C"/>
    <property type="match status" value="1"/>
</dbReference>
<dbReference type="SUPFAM" id="SSF49562">
    <property type="entry name" value="C2 domain (Calcium/lipid-binding domain, CaLB)"/>
    <property type="match status" value="4"/>
</dbReference>
<evidence type="ECO:0000256" key="4">
    <source>
        <dbReference type="ARBA" id="ARBA00022737"/>
    </source>
</evidence>
<dbReference type="AlphaFoldDB" id="A0A443PM44"/>
<dbReference type="Gene3D" id="2.60.40.150">
    <property type="entry name" value="C2 domain"/>
    <property type="match status" value="4"/>
</dbReference>
<dbReference type="InterPro" id="IPR047258">
    <property type="entry name" value="C2C_MCTP_PRT_plant"/>
</dbReference>
<proteinExistence type="inferred from homology"/>
<feature type="compositionally biased region" description="Polar residues" evidence="7">
    <location>
        <begin position="185"/>
        <end position="197"/>
    </location>
</feature>
<feature type="domain" description="C2" evidence="9">
    <location>
        <begin position="413"/>
        <end position="534"/>
    </location>
</feature>
<dbReference type="CDD" id="cd08379">
    <property type="entry name" value="C2D_MCTP_PRT_plant"/>
    <property type="match status" value="1"/>
</dbReference>
<keyword evidence="3 8" id="KW-0812">Transmembrane</keyword>
<comment type="similarity">
    <text evidence="2">Belongs to the MCTP family.</text>
</comment>
<dbReference type="InterPro" id="IPR047259">
    <property type="entry name" value="QUIRKY-like"/>
</dbReference>
<protein>
    <submittedName>
        <fullName evidence="10">FT-interacting protein 1</fullName>
    </submittedName>
</protein>
<evidence type="ECO:0000256" key="7">
    <source>
        <dbReference type="SAM" id="MobiDB-lite"/>
    </source>
</evidence>
<dbReference type="SMART" id="SM00239">
    <property type="entry name" value="C2"/>
    <property type="match status" value="4"/>
</dbReference>
<keyword evidence="4" id="KW-0677">Repeat</keyword>
<dbReference type="Proteomes" id="UP000283530">
    <property type="component" value="Unassembled WGS sequence"/>
</dbReference>
<dbReference type="EMBL" id="QPKB01000009">
    <property type="protein sequence ID" value="RWR91819.1"/>
    <property type="molecule type" value="Genomic_DNA"/>
</dbReference>
<organism evidence="10 11">
    <name type="scientific">Cinnamomum micranthum f. kanehirae</name>
    <dbReference type="NCBI Taxonomy" id="337451"/>
    <lineage>
        <taxon>Eukaryota</taxon>
        <taxon>Viridiplantae</taxon>
        <taxon>Streptophyta</taxon>
        <taxon>Embryophyta</taxon>
        <taxon>Tracheophyta</taxon>
        <taxon>Spermatophyta</taxon>
        <taxon>Magnoliopsida</taxon>
        <taxon>Magnoliidae</taxon>
        <taxon>Laurales</taxon>
        <taxon>Lauraceae</taxon>
        <taxon>Cinnamomum</taxon>
    </lineage>
</organism>
<dbReference type="InterPro" id="IPR013583">
    <property type="entry name" value="MCTP_C"/>
</dbReference>
<evidence type="ECO:0000313" key="10">
    <source>
        <dbReference type="EMBL" id="RWR91819.1"/>
    </source>
</evidence>
<evidence type="ECO:0000313" key="11">
    <source>
        <dbReference type="Proteomes" id="UP000283530"/>
    </source>
</evidence>
<feature type="domain" description="C2" evidence="9">
    <location>
        <begin position="576"/>
        <end position="701"/>
    </location>
</feature>
<accession>A0A443PM44</accession>
<dbReference type="InterPro" id="IPR035892">
    <property type="entry name" value="C2_domain_sf"/>
</dbReference>
<evidence type="ECO:0000256" key="8">
    <source>
        <dbReference type="SAM" id="Phobius"/>
    </source>
</evidence>
<reference evidence="10 11" key="1">
    <citation type="journal article" date="2019" name="Nat. Plants">
        <title>Stout camphor tree genome fills gaps in understanding of flowering plant genome evolution.</title>
        <authorList>
            <person name="Chaw S.M."/>
            <person name="Liu Y.C."/>
            <person name="Wu Y.W."/>
            <person name="Wang H.Y."/>
            <person name="Lin C.I."/>
            <person name="Wu C.S."/>
            <person name="Ke H.M."/>
            <person name="Chang L.Y."/>
            <person name="Hsu C.Y."/>
            <person name="Yang H.T."/>
            <person name="Sudianto E."/>
            <person name="Hsu M.H."/>
            <person name="Wu K.P."/>
            <person name="Wang L.N."/>
            <person name="Leebens-Mack J.H."/>
            <person name="Tsai I.J."/>
        </authorList>
    </citation>
    <scope>NUCLEOTIDE SEQUENCE [LARGE SCALE GENOMIC DNA]</scope>
    <source>
        <strain evidence="11">cv. Chaw 1501</strain>
        <tissue evidence="10">Young leaves</tissue>
    </source>
</reference>
<evidence type="ECO:0000256" key="6">
    <source>
        <dbReference type="ARBA" id="ARBA00023136"/>
    </source>
</evidence>
<dbReference type="PROSITE" id="PS50004">
    <property type="entry name" value="C2"/>
    <property type="match status" value="4"/>
</dbReference>
<keyword evidence="6 8" id="KW-0472">Membrane</keyword>
<feature type="transmembrane region" description="Helical" evidence="8">
    <location>
        <begin position="831"/>
        <end position="857"/>
    </location>
</feature>
<evidence type="ECO:0000256" key="2">
    <source>
        <dbReference type="ARBA" id="ARBA00007923"/>
    </source>
</evidence>
<name>A0A443PM44_9MAGN</name>
<evidence type="ECO:0000259" key="9">
    <source>
        <dbReference type="PROSITE" id="PS50004"/>
    </source>
</evidence>
<evidence type="ECO:0000256" key="3">
    <source>
        <dbReference type="ARBA" id="ARBA00022692"/>
    </source>
</evidence>
<evidence type="ECO:0000256" key="1">
    <source>
        <dbReference type="ARBA" id="ARBA00004141"/>
    </source>
</evidence>
<gene>
    <name evidence="10" type="ORF">CKAN_02099300</name>
</gene>
<comment type="subcellular location">
    <subcellularLocation>
        <location evidence="1">Membrane</location>
        <topology evidence="1">Multi-pass membrane protein</topology>
    </subcellularLocation>
</comment>
<dbReference type="InterPro" id="IPR000008">
    <property type="entry name" value="C2_dom"/>
</dbReference>
<sequence length="1003" mass="114512">MSNLKLGVEVVSAHNLMPRDGQESSNHFVELHFDGQRFRSTVKAKDLNPVWNENFYFNISDPSSLFDLHLDAYVYSDIKVKGTRSRSVIGKVRLTERSFVVPHADAVVVHYPLEKHGMFSRVKGELALSVYLTDEPTLKSFSNLTPAIGLSTRWDLLASQTTRPQLHVSNPTPTTPPVSNDRAESSCTNQNQQHSSMTMPQELVKYSGHGIKSVPPKTIQMYPASSQEPVDYTVKEISPYLGRGQVVRGGFMRLADKPASTFDLEKQMQYLFVRVVKARLLPAMKEIPWRLDPFVEVRVGNYRRTTKHFDKQQQDPVWNEVFAFPRDQMQSSVLEVVVKDKVHIKDDEPVGIVRFELNRIPTLAPVESPLAPEWHRLEGKKVGGKTKGEVMLAVWMGVPTDEVSDSTAALVDASTASYIRSMVYFSPLLWYMRVEIIEAEHIVVAEKSRIPEVYVTAQIGHQFLRTKAVHAPTFNPLWNEDLLLVVAEPFEDHLILSVEDREEPHRGEVIGRVVIPLSSIEKRADDRMIKTQWCQLEMPVAAVDVDQLKEDKLPGRLHIRLCLEGGYHVMDVKTAYSSDLRPSAKELCKPPIGVLELGILSANGLPPMKIRDGRGTADPFCVAKYGHKWVRTRTIVSTHSPKFNEQHTWEVYDSGTVITVGVFDNGQIGSNTTSNNKDMKIGKVRIRLSTLEPGRLYAHSYPLLALHPSGVKKMGELHLEIKFSCTSLVNMMCTYSRTLLPKMHYIRPLKVTQIDTLRYQAVNIMAARLSRAEPPLRKEVLEYMSDGNSLMWSWRRSKANFFRLVAVFSGLIAVGKWFGDVCTWKNPAKTMVIHFLFIMLVYFRQFILPMLFLYMFFLGIWNYRYRPCYPPHTDTKISLAETMHPDELDEEFDSFPTTRSPDVLRLRYDQLRIVAGRLQTVVGDVATQGERVLSLLSWRDPVATAIFLIFCFVSALVLFVIPYQVIIVVVGFYKMRHPWFRQRQPSVPLSFFWRLPSKIDNML</sequence>
<dbReference type="PANTHER" id="PTHR31425">
    <property type="entry name" value="PHOSPHORIBOSYLANTHRANILATE TRANSFERASE ISOFORM 1"/>
    <property type="match status" value="1"/>
</dbReference>
<evidence type="ECO:0000256" key="5">
    <source>
        <dbReference type="ARBA" id="ARBA00022989"/>
    </source>
</evidence>
<dbReference type="Pfam" id="PF00168">
    <property type="entry name" value="C2"/>
    <property type="match status" value="4"/>
</dbReference>
<comment type="caution">
    <text evidence="10">The sequence shown here is derived from an EMBL/GenBank/DDBJ whole genome shotgun (WGS) entry which is preliminary data.</text>
</comment>
<dbReference type="InterPro" id="IPR047255">
    <property type="entry name" value="C2D_MCTP_PRT_plant"/>
</dbReference>
<dbReference type="CDD" id="cd04019">
    <property type="entry name" value="C2C_MCTP_PRT_plant"/>
    <property type="match status" value="1"/>
</dbReference>
<keyword evidence="11" id="KW-1185">Reference proteome</keyword>
<feature type="compositionally biased region" description="Polar residues" evidence="7">
    <location>
        <begin position="161"/>
        <end position="170"/>
    </location>
</feature>